<name>A0A392NGD2_9FABA</name>
<organism evidence="1 2">
    <name type="scientific">Trifolium medium</name>
    <dbReference type="NCBI Taxonomy" id="97028"/>
    <lineage>
        <taxon>Eukaryota</taxon>
        <taxon>Viridiplantae</taxon>
        <taxon>Streptophyta</taxon>
        <taxon>Embryophyta</taxon>
        <taxon>Tracheophyta</taxon>
        <taxon>Spermatophyta</taxon>
        <taxon>Magnoliopsida</taxon>
        <taxon>eudicotyledons</taxon>
        <taxon>Gunneridae</taxon>
        <taxon>Pentapetalae</taxon>
        <taxon>rosids</taxon>
        <taxon>fabids</taxon>
        <taxon>Fabales</taxon>
        <taxon>Fabaceae</taxon>
        <taxon>Papilionoideae</taxon>
        <taxon>50 kb inversion clade</taxon>
        <taxon>NPAAA clade</taxon>
        <taxon>Hologalegina</taxon>
        <taxon>IRL clade</taxon>
        <taxon>Trifolieae</taxon>
        <taxon>Trifolium</taxon>
    </lineage>
</organism>
<reference evidence="1 2" key="1">
    <citation type="journal article" date="2018" name="Front. Plant Sci.">
        <title>Red Clover (Trifolium pratense) and Zigzag Clover (T. medium) - A Picture of Genomic Similarities and Differences.</title>
        <authorList>
            <person name="Dluhosova J."/>
            <person name="Istvanek J."/>
            <person name="Nedelnik J."/>
            <person name="Repkova J."/>
        </authorList>
    </citation>
    <scope>NUCLEOTIDE SEQUENCE [LARGE SCALE GENOMIC DNA]</scope>
    <source>
        <strain evidence="2">cv. 10/8</strain>
        <tissue evidence="1">Leaf</tissue>
    </source>
</reference>
<keyword evidence="2" id="KW-1185">Reference proteome</keyword>
<comment type="caution">
    <text evidence="1">The sequence shown here is derived from an EMBL/GenBank/DDBJ whole genome shotgun (WGS) entry which is preliminary data.</text>
</comment>
<proteinExistence type="predicted"/>
<evidence type="ECO:0000313" key="1">
    <source>
        <dbReference type="EMBL" id="MCH98927.1"/>
    </source>
</evidence>
<dbReference type="Proteomes" id="UP000265520">
    <property type="component" value="Unassembled WGS sequence"/>
</dbReference>
<dbReference type="EMBL" id="LXQA010038888">
    <property type="protein sequence ID" value="MCH98927.1"/>
    <property type="molecule type" value="Genomic_DNA"/>
</dbReference>
<sequence length="91" mass="10775">MTFTRIIKFFSISKIQSSLLDLRIRRYAKPFGRKKGQKGKTLRDHCSEFEKGEREMEKATFQERELEEASEFGKSLYPKQLGETKLLQKKN</sequence>
<accession>A0A392NGD2</accession>
<feature type="unsure residue" description="E or Q" evidence="1">
    <location>
        <position position="65"/>
    </location>
</feature>
<protein>
    <submittedName>
        <fullName evidence="1">Uncharacterized protein</fullName>
    </submittedName>
</protein>
<dbReference type="AlphaFoldDB" id="A0A392NGD2"/>
<evidence type="ECO:0000313" key="2">
    <source>
        <dbReference type="Proteomes" id="UP000265520"/>
    </source>
</evidence>